<feature type="transmembrane region" description="Helical" evidence="12">
    <location>
        <begin position="360"/>
        <end position="382"/>
    </location>
</feature>
<evidence type="ECO:0000256" key="8">
    <source>
        <dbReference type="ARBA" id="ARBA00023065"/>
    </source>
</evidence>
<dbReference type="InterPro" id="IPR002110">
    <property type="entry name" value="Ankyrin_rpt"/>
</dbReference>
<keyword evidence="15" id="KW-1185">Reference proteome</keyword>
<keyword evidence="5" id="KW-0677">Repeat</keyword>
<feature type="transmembrane region" description="Helical" evidence="12">
    <location>
        <begin position="456"/>
        <end position="478"/>
    </location>
</feature>
<feature type="transmembrane region" description="Helical" evidence="12">
    <location>
        <begin position="600"/>
        <end position="620"/>
    </location>
</feature>
<dbReference type="Pfam" id="PF00520">
    <property type="entry name" value="Ion_trans"/>
    <property type="match status" value="1"/>
</dbReference>
<sequence>MSSREGISEVNIQPANSASISLVRYQAQLLTALRTRDLNGFSQVLQQAAVNADGFCLELACRNADCTEFVKLLLQHGADPNTLNPVLQETPLHIAAELGYYETLQLLLHDARINVNAQNGSHQTALHIVVSKCGEVCDDDDVARYRQCVGLLLDWPSNVKEWTTGAADLQQPLDVNTVDWLGNTALHYAAQNKDQYTILTLLEHGSYIGSINHAGDMPISGIEPETLEIFFNTRLKMPSDESLLFKYDFLVPAVDLDSVLMKNNFLSEDRDDVMMKLSSPTPEMDPLVHINLSPKLRHLLLHPILSSFIQLKWQLTQKLYYYNVAFYVLFVFLLTFIVVQQYTYAHHEHTPSCSSSLTVCFFKIIAFFLLAICCFCLIVKLVFHLLISPVQYLCKWQNYPQIILTFLVIIFLFSAWGNALTAITLFVAWTHLLLLTGEHPAISVYFQLFKKVSCTFIKYLAWCSFLLVAFSLSFYALFHNSMTYISERNTSITLFHSPSSSLFTTTGMFVGGFETKFLPFDSDTGTSHIIFILFTFFINFVLISIFTGLAVSQVQKVQRKAELVRLRAKVNAVSDIERMLLGNPLHIHLRMRWLYLSRNAVIVSIVKSSVCMWLLCNWLRCFRNVHRRVILFPDSRYEHANILFPFGSRSKVTCNYTMDHKVLLQAASIVQEKHNETRQQFEYQAMLISCDERLKNIEASLVRSEALQQSVLQLLSSPKV</sequence>
<keyword evidence="8" id="KW-0406">Ion transport</keyword>
<keyword evidence="9 12" id="KW-0472">Membrane</keyword>
<keyword evidence="4 12" id="KW-0812">Transmembrane</keyword>
<keyword evidence="6 12" id="KW-1133">Transmembrane helix</keyword>
<dbReference type="InterPro" id="IPR036770">
    <property type="entry name" value="Ankyrin_rpt-contain_sf"/>
</dbReference>
<evidence type="ECO:0000256" key="6">
    <source>
        <dbReference type="ARBA" id="ARBA00022989"/>
    </source>
</evidence>
<evidence type="ECO:0000256" key="10">
    <source>
        <dbReference type="ARBA" id="ARBA00023303"/>
    </source>
</evidence>
<dbReference type="Proteomes" id="UP000502823">
    <property type="component" value="Unassembled WGS sequence"/>
</dbReference>
<dbReference type="InterPro" id="IPR052076">
    <property type="entry name" value="TRP_cation_channel"/>
</dbReference>
<keyword evidence="10" id="KW-0407">Ion channel</keyword>
<reference evidence="15" key="1">
    <citation type="submission" date="2020-01" db="EMBL/GenBank/DDBJ databases">
        <title>Draft genome sequence of the Termite Coptotermes fromosanus.</title>
        <authorList>
            <person name="Itakura S."/>
            <person name="Yosikawa Y."/>
            <person name="Umezawa K."/>
        </authorList>
    </citation>
    <scope>NUCLEOTIDE SEQUENCE [LARGE SCALE GENOMIC DNA]</scope>
</reference>
<dbReference type="OrthoDB" id="2157354at2759"/>
<evidence type="ECO:0000256" key="12">
    <source>
        <dbReference type="SAM" id="Phobius"/>
    </source>
</evidence>
<feature type="transmembrane region" description="Helical" evidence="12">
    <location>
        <begin position="319"/>
        <end position="339"/>
    </location>
</feature>
<accession>A0A6L2PW77</accession>
<dbReference type="InterPro" id="IPR005821">
    <property type="entry name" value="Ion_trans_dom"/>
</dbReference>
<dbReference type="PROSITE" id="PS50088">
    <property type="entry name" value="ANK_REPEAT"/>
    <property type="match status" value="1"/>
</dbReference>
<keyword evidence="2" id="KW-0813">Transport</keyword>
<dbReference type="AlphaFoldDB" id="A0A6L2PW77"/>
<evidence type="ECO:0000256" key="4">
    <source>
        <dbReference type="ARBA" id="ARBA00022692"/>
    </source>
</evidence>
<feature type="repeat" description="ANK" evidence="11">
    <location>
        <begin position="181"/>
        <end position="213"/>
    </location>
</feature>
<evidence type="ECO:0000256" key="7">
    <source>
        <dbReference type="ARBA" id="ARBA00023043"/>
    </source>
</evidence>
<comment type="subcellular location">
    <subcellularLocation>
        <location evidence="1">Membrane</location>
        <topology evidence="1">Multi-pass membrane protein</topology>
    </subcellularLocation>
</comment>
<evidence type="ECO:0000259" key="13">
    <source>
        <dbReference type="Pfam" id="PF00520"/>
    </source>
</evidence>
<keyword evidence="7 11" id="KW-0040">ANK repeat</keyword>
<dbReference type="PANTHER" id="PTHR47143:SF4">
    <property type="entry name" value="TRANSIENT RECEPTOR POTENTIAL CATION CHANNEL PROTEIN PAINLESS"/>
    <property type="match status" value="1"/>
</dbReference>
<dbReference type="GO" id="GO:0005216">
    <property type="term" value="F:monoatomic ion channel activity"/>
    <property type="evidence" value="ECO:0007669"/>
    <property type="project" value="InterPro"/>
</dbReference>
<evidence type="ECO:0000256" key="3">
    <source>
        <dbReference type="ARBA" id="ARBA00022606"/>
    </source>
</evidence>
<evidence type="ECO:0000256" key="2">
    <source>
        <dbReference type="ARBA" id="ARBA00022448"/>
    </source>
</evidence>
<comment type="caution">
    <text evidence="14">The sequence shown here is derived from an EMBL/GenBank/DDBJ whole genome shotgun (WGS) entry which is preliminary data.</text>
</comment>
<dbReference type="PANTHER" id="PTHR47143">
    <property type="entry name" value="TRANSIENT RECEPTOR POTENTIAL CATION CHANNEL PROTEIN PAINLESS"/>
    <property type="match status" value="1"/>
</dbReference>
<dbReference type="SMART" id="SM00248">
    <property type="entry name" value="ANK"/>
    <property type="match status" value="3"/>
</dbReference>
<dbReference type="Pfam" id="PF00023">
    <property type="entry name" value="Ank"/>
    <property type="match status" value="1"/>
</dbReference>
<proteinExistence type="predicted"/>
<organism evidence="14 15">
    <name type="scientific">Coptotermes formosanus</name>
    <name type="common">Formosan subterranean termite</name>
    <dbReference type="NCBI Taxonomy" id="36987"/>
    <lineage>
        <taxon>Eukaryota</taxon>
        <taxon>Metazoa</taxon>
        <taxon>Ecdysozoa</taxon>
        <taxon>Arthropoda</taxon>
        <taxon>Hexapoda</taxon>
        <taxon>Insecta</taxon>
        <taxon>Pterygota</taxon>
        <taxon>Neoptera</taxon>
        <taxon>Polyneoptera</taxon>
        <taxon>Dictyoptera</taxon>
        <taxon>Blattodea</taxon>
        <taxon>Blattoidea</taxon>
        <taxon>Termitoidae</taxon>
        <taxon>Rhinotermitidae</taxon>
        <taxon>Coptotermes</taxon>
    </lineage>
</organism>
<dbReference type="PROSITE" id="PS50297">
    <property type="entry name" value="ANK_REP_REGION"/>
    <property type="match status" value="1"/>
</dbReference>
<gene>
    <name evidence="14" type="ORF">Cfor_08641</name>
</gene>
<evidence type="ECO:0000313" key="14">
    <source>
        <dbReference type="EMBL" id="GFG36806.1"/>
    </source>
</evidence>
<feature type="domain" description="Ion transport" evidence="13">
    <location>
        <begin position="327"/>
        <end position="561"/>
    </location>
</feature>
<evidence type="ECO:0000313" key="15">
    <source>
        <dbReference type="Proteomes" id="UP000502823"/>
    </source>
</evidence>
<evidence type="ECO:0000256" key="5">
    <source>
        <dbReference type="ARBA" id="ARBA00022737"/>
    </source>
</evidence>
<evidence type="ECO:0000256" key="1">
    <source>
        <dbReference type="ARBA" id="ARBA00004141"/>
    </source>
</evidence>
<evidence type="ECO:0000256" key="9">
    <source>
        <dbReference type="ARBA" id="ARBA00023136"/>
    </source>
</evidence>
<evidence type="ECO:0000256" key="11">
    <source>
        <dbReference type="PROSITE-ProRule" id="PRU00023"/>
    </source>
</evidence>
<dbReference type="GO" id="GO:0034703">
    <property type="term" value="C:cation channel complex"/>
    <property type="evidence" value="ECO:0007669"/>
    <property type="project" value="UniProtKB-ARBA"/>
</dbReference>
<keyword evidence="3" id="KW-0716">Sensory transduction</keyword>
<dbReference type="Gene3D" id="1.25.40.20">
    <property type="entry name" value="Ankyrin repeat-containing domain"/>
    <property type="match status" value="2"/>
</dbReference>
<feature type="transmembrane region" description="Helical" evidence="12">
    <location>
        <begin position="529"/>
        <end position="551"/>
    </location>
</feature>
<dbReference type="EMBL" id="BLKM01009497">
    <property type="protein sequence ID" value="GFG36806.1"/>
    <property type="molecule type" value="Genomic_DNA"/>
</dbReference>
<dbReference type="SUPFAM" id="SSF48403">
    <property type="entry name" value="Ankyrin repeat"/>
    <property type="match status" value="1"/>
</dbReference>
<feature type="transmembrane region" description="Helical" evidence="12">
    <location>
        <begin position="402"/>
        <end position="435"/>
    </location>
</feature>
<protein>
    <recommendedName>
        <fullName evidence="13">Ion transport domain-containing protein</fullName>
    </recommendedName>
</protein>
<name>A0A6L2PW77_COPFO</name>
<dbReference type="Pfam" id="PF12796">
    <property type="entry name" value="Ank_2"/>
    <property type="match status" value="1"/>
</dbReference>
<dbReference type="InParanoid" id="A0A6L2PW77"/>